<name>A0A383AH36_9ZZZZ</name>
<evidence type="ECO:0000313" key="1">
    <source>
        <dbReference type="EMBL" id="SVE06879.1"/>
    </source>
</evidence>
<dbReference type="EMBL" id="UINC01191970">
    <property type="protein sequence ID" value="SVE06879.1"/>
    <property type="molecule type" value="Genomic_DNA"/>
</dbReference>
<gene>
    <name evidence="1" type="ORF">METZ01_LOCUS459733</name>
</gene>
<reference evidence="1" key="1">
    <citation type="submission" date="2018-05" db="EMBL/GenBank/DDBJ databases">
        <authorList>
            <person name="Lanie J.A."/>
            <person name="Ng W.-L."/>
            <person name="Kazmierczak K.M."/>
            <person name="Andrzejewski T.M."/>
            <person name="Davidsen T.M."/>
            <person name="Wayne K.J."/>
            <person name="Tettelin H."/>
            <person name="Glass J.I."/>
            <person name="Rusch D."/>
            <person name="Podicherti R."/>
            <person name="Tsui H.-C.T."/>
            <person name="Winkler M.E."/>
        </authorList>
    </citation>
    <scope>NUCLEOTIDE SEQUENCE</scope>
</reference>
<proteinExistence type="predicted"/>
<feature type="non-terminal residue" evidence="1">
    <location>
        <position position="41"/>
    </location>
</feature>
<feature type="non-terminal residue" evidence="1">
    <location>
        <position position="1"/>
    </location>
</feature>
<dbReference type="AlphaFoldDB" id="A0A383AH36"/>
<sequence>VPAILDESRAFPNPKDQSQVLDSFHAADDFLVRNFMDEKTV</sequence>
<protein>
    <submittedName>
        <fullName evidence="1">Uncharacterized protein</fullName>
    </submittedName>
</protein>
<organism evidence="1">
    <name type="scientific">marine metagenome</name>
    <dbReference type="NCBI Taxonomy" id="408172"/>
    <lineage>
        <taxon>unclassified sequences</taxon>
        <taxon>metagenomes</taxon>
        <taxon>ecological metagenomes</taxon>
    </lineage>
</organism>
<accession>A0A383AH36</accession>